<name>A0ABP4EAP2_9ACTN</name>
<dbReference type="Pfam" id="PF10517">
    <property type="entry name" value="DM13"/>
    <property type="match status" value="1"/>
</dbReference>
<accession>A0ABP4EAP2</accession>
<evidence type="ECO:0000313" key="3">
    <source>
        <dbReference type="Proteomes" id="UP001499987"/>
    </source>
</evidence>
<gene>
    <name evidence="2" type="ORF">GCM10009663_44480</name>
</gene>
<evidence type="ECO:0000313" key="2">
    <source>
        <dbReference type="EMBL" id="GAA1096502.1"/>
    </source>
</evidence>
<dbReference type="EMBL" id="BAAALD010000044">
    <property type="protein sequence ID" value="GAA1096502.1"/>
    <property type="molecule type" value="Genomic_DNA"/>
</dbReference>
<comment type="caution">
    <text evidence="2">The sequence shown here is derived from an EMBL/GenBank/DDBJ whole genome shotgun (WGS) entry which is preliminary data.</text>
</comment>
<dbReference type="Proteomes" id="UP001499987">
    <property type="component" value="Unassembled WGS sequence"/>
</dbReference>
<dbReference type="RefSeq" id="WP_344625402.1">
    <property type="nucleotide sequence ID" value="NZ_BAAALD010000044.1"/>
</dbReference>
<evidence type="ECO:0000259" key="1">
    <source>
        <dbReference type="PROSITE" id="PS51549"/>
    </source>
</evidence>
<feature type="domain" description="DM13" evidence="1">
    <location>
        <begin position="80"/>
        <end position="190"/>
    </location>
</feature>
<organism evidence="2 3">
    <name type="scientific">Kitasatospora arboriphila</name>
    <dbReference type="NCBI Taxonomy" id="258052"/>
    <lineage>
        <taxon>Bacteria</taxon>
        <taxon>Bacillati</taxon>
        <taxon>Actinomycetota</taxon>
        <taxon>Actinomycetes</taxon>
        <taxon>Kitasatosporales</taxon>
        <taxon>Streptomycetaceae</taxon>
        <taxon>Kitasatospora</taxon>
    </lineage>
</organism>
<protein>
    <recommendedName>
        <fullName evidence="1">DM13 domain-containing protein</fullName>
    </recommendedName>
</protein>
<keyword evidence="3" id="KW-1185">Reference proteome</keyword>
<dbReference type="InterPro" id="IPR019545">
    <property type="entry name" value="DM13_domain"/>
</dbReference>
<dbReference type="PROSITE" id="PS51549">
    <property type="entry name" value="DM13"/>
    <property type="match status" value="1"/>
</dbReference>
<proteinExistence type="predicted"/>
<reference evidence="3" key="1">
    <citation type="journal article" date="2019" name="Int. J. Syst. Evol. Microbiol.">
        <title>The Global Catalogue of Microorganisms (GCM) 10K type strain sequencing project: providing services to taxonomists for standard genome sequencing and annotation.</title>
        <authorList>
            <consortium name="The Broad Institute Genomics Platform"/>
            <consortium name="The Broad Institute Genome Sequencing Center for Infectious Disease"/>
            <person name="Wu L."/>
            <person name="Ma J."/>
        </authorList>
    </citation>
    <scope>NUCLEOTIDE SEQUENCE [LARGE SCALE GENOMIC DNA]</scope>
    <source>
        <strain evidence="3">JCM 13002</strain>
    </source>
</reference>
<sequence length="192" mass="19978">MKFRAPLRRRPARRVTVPLAVLVLLVGGFGLYLFAPWKAFTSTSVDEALPSASASASVSAGPAVSAAATTAAATAPAAPVDLARGGFVAGEHPTTGTARLVRLADGTVVLRLEDLRTSDGPDVRVYLSALPAAESRLDSLGEGAVELDRLKGNLGNQNYTVPPGTDLERVRSAVIWCHRFSVGFGAADLARV</sequence>